<proteinExistence type="predicted"/>
<dbReference type="AlphaFoldDB" id="A0A4Y5Z2K1"/>
<sequence length="242" mass="27385">MTNFTPEEERDLEVIRSFYDQEYYGTDTSSARLPWHCRLAAAALSRVNGGDVLDVACGTGAWLGHFRRMGARGISGIDLSAKAIDAARRVYPGGDFRVGAAEVLPYESGSFDVVTCMGSLEHFVDKPGALREMMRVARPEAEFLLLVPNAGFLTRRLGAYGGTHQVKVKEDVLSLAAWEKLFTSVGLSVIRRRRDLHPLSVRWITHDRWYTWPVRALQAVLLAVWPLQWQYQVYHYVRRQAD</sequence>
<name>A0A4Y5Z2K1_9GAMM</name>
<evidence type="ECO:0000313" key="3">
    <source>
        <dbReference type="Proteomes" id="UP000316093"/>
    </source>
</evidence>
<dbReference type="InterPro" id="IPR029063">
    <property type="entry name" value="SAM-dependent_MTases_sf"/>
</dbReference>
<keyword evidence="3" id="KW-1185">Reference proteome</keyword>
<dbReference type="PANTHER" id="PTHR43591">
    <property type="entry name" value="METHYLTRANSFERASE"/>
    <property type="match status" value="1"/>
</dbReference>
<feature type="domain" description="Methyltransferase type 11" evidence="1">
    <location>
        <begin position="53"/>
        <end position="144"/>
    </location>
</feature>
<dbReference type="InterPro" id="IPR013216">
    <property type="entry name" value="Methyltransf_11"/>
</dbReference>
<dbReference type="Pfam" id="PF08241">
    <property type="entry name" value="Methyltransf_11"/>
    <property type="match status" value="1"/>
</dbReference>
<evidence type="ECO:0000259" key="1">
    <source>
        <dbReference type="Pfam" id="PF08241"/>
    </source>
</evidence>
<organism evidence="2 3">
    <name type="scientific">Luteibacter pinisoli</name>
    <dbReference type="NCBI Taxonomy" id="2589080"/>
    <lineage>
        <taxon>Bacteria</taxon>
        <taxon>Pseudomonadati</taxon>
        <taxon>Pseudomonadota</taxon>
        <taxon>Gammaproteobacteria</taxon>
        <taxon>Lysobacterales</taxon>
        <taxon>Rhodanobacteraceae</taxon>
        <taxon>Luteibacter</taxon>
    </lineage>
</organism>
<keyword evidence="2" id="KW-0489">Methyltransferase</keyword>
<gene>
    <name evidence="2" type="ORF">FIV34_06005</name>
</gene>
<dbReference type="OrthoDB" id="9777638at2"/>
<dbReference type="KEGG" id="lpy:FIV34_06005"/>
<keyword evidence="2" id="KW-0808">Transferase</keyword>
<accession>A0A4Y5Z2K1</accession>
<evidence type="ECO:0000313" key="2">
    <source>
        <dbReference type="EMBL" id="QDE38785.1"/>
    </source>
</evidence>
<dbReference type="Proteomes" id="UP000316093">
    <property type="component" value="Chromosome"/>
</dbReference>
<dbReference type="CDD" id="cd02440">
    <property type="entry name" value="AdoMet_MTases"/>
    <property type="match status" value="1"/>
</dbReference>
<dbReference type="RefSeq" id="WP_139980640.1">
    <property type="nucleotide sequence ID" value="NZ_CP041046.1"/>
</dbReference>
<dbReference type="GO" id="GO:0032259">
    <property type="term" value="P:methylation"/>
    <property type="evidence" value="ECO:0007669"/>
    <property type="project" value="UniProtKB-KW"/>
</dbReference>
<dbReference type="Gene3D" id="3.40.50.150">
    <property type="entry name" value="Vaccinia Virus protein VP39"/>
    <property type="match status" value="1"/>
</dbReference>
<dbReference type="GO" id="GO:0008757">
    <property type="term" value="F:S-adenosylmethionine-dependent methyltransferase activity"/>
    <property type="evidence" value="ECO:0007669"/>
    <property type="project" value="InterPro"/>
</dbReference>
<dbReference type="SUPFAM" id="SSF53335">
    <property type="entry name" value="S-adenosyl-L-methionine-dependent methyltransferases"/>
    <property type="match status" value="1"/>
</dbReference>
<dbReference type="EMBL" id="CP041046">
    <property type="protein sequence ID" value="QDE38785.1"/>
    <property type="molecule type" value="Genomic_DNA"/>
</dbReference>
<reference evidence="2 3" key="1">
    <citation type="submission" date="2019-06" db="EMBL/GenBank/DDBJ databases">
        <title>A complete genome sequence for Luteibacter pinisoli MAH-14.</title>
        <authorList>
            <person name="Baltrus D.A."/>
        </authorList>
    </citation>
    <scope>NUCLEOTIDE SEQUENCE [LARGE SCALE GENOMIC DNA]</scope>
    <source>
        <strain evidence="2 3">MAH-14</strain>
    </source>
</reference>
<protein>
    <submittedName>
        <fullName evidence="2">Class I SAM-dependent methyltransferase</fullName>
    </submittedName>
</protein>